<reference evidence="5" key="3">
    <citation type="submission" date="2015-02" db="UniProtKB">
        <authorList>
            <consortium name="EnsemblProtists"/>
        </authorList>
    </citation>
    <scope>IDENTIFICATION</scope>
    <source>
        <strain evidence="5">DAOM BR144</strain>
    </source>
</reference>
<feature type="domain" description="RING-type" evidence="3">
    <location>
        <begin position="203"/>
        <end position="241"/>
    </location>
</feature>
<keyword evidence="1" id="KW-0862">Zinc</keyword>
<accession>K3X557</accession>
<dbReference type="SMART" id="SM00184">
    <property type="entry name" value="RING"/>
    <property type="match status" value="1"/>
</dbReference>
<feature type="region of interest" description="Disordered" evidence="2">
    <location>
        <begin position="170"/>
        <end position="192"/>
    </location>
</feature>
<feature type="domain" description="PX" evidence="4">
    <location>
        <begin position="12"/>
        <end position="138"/>
    </location>
</feature>
<dbReference type="Pfam" id="PF13923">
    <property type="entry name" value="zf-C3HC4_2"/>
    <property type="match status" value="1"/>
</dbReference>
<dbReference type="CDD" id="cd06093">
    <property type="entry name" value="PX_domain"/>
    <property type="match status" value="1"/>
</dbReference>
<dbReference type="Proteomes" id="UP000019132">
    <property type="component" value="Unassembled WGS sequence"/>
</dbReference>
<dbReference type="GO" id="GO:0035091">
    <property type="term" value="F:phosphatidylinositol binding"/>
    <property type="evidence" value="ECO:0007669"/>
    <property type="project" value="InterPro"/>
</dbReference>
<keyword evidence="1" id="KW-0479">Metal-binding</keyword>
<organism evidence="5 6">
    <name type="scientific">Globisporangium ultimum (strain ATCC 200006 / CBS 805.95 / DAOM BR144)</name>
    <name type="common">Pythium ultimum</name>
    <dbReference type="NCBI Taxonomy" id="431595"/>
    <lineage>
        <taxon>Eukaryota</taxon>
        <taxon>Sar</taxon>
        <taxon>Stramenopiles</taxon>
        <taxon>Oomycota</taxon>
        <taxon>Peronosporomycetes</taxon>
        <taxon>Pythiales</taxon>
        <taxon>Pythiaceae</taxon>
        <taxon>Globisporangium</taxon>
    </lineage>
</organism>
<dbReference type="GO" id="GO:0008270">
    <property type="term" value="F:zinc ion binding"/>
    <property type="evidence" value="ECO:0007669"/>
    <property type="project" value="UniProtKB-KW"/>
</dbReference>
<dbReference type="Gene3D" id="3.30.1520.10">
    <property type="entry name" value="Phox-like domain"/>
    <property type="match status" value="1"/>
</dbReference>
<dbReference type="PROSITE" id="PS50195">
    <property type="entry name" value="PX"/>
    <property type="match status" value="1"/>
</dbReference>
<sequence>MTVTRAPLPMNVAWLENATLEISATQRHKRDVRYVLTVHHKPSQSKWALSRSYDEYRQFQHRFLKTLESGHFCHAECPWLYTFVLSYFPKSCLFRSSSARVIQFRRETLQKYMTTLQSVLLNRDNHCCSVLMTSVVAEFTDFVCGPGGLESLPLKQWAFAQARARGSRDSLDSLASTSDEENPTAILGNSNSNSSGSFEDMFCAICDHEVDGYKTRLRCGHEFHDECILPKLNESMKCPTCGLDETDE</sequence>
<reference evidence="6" key="1">
    <citation type="journal article" date="2010" name="Genome Biol.">
        <title>Genome sequence of the necrotrophic plant pathogen Pythium ultimum reveals original pathogenicity mechanisms and effector repertoire.</title>
        <authorList>
            <person name="Levesque C.A."/>
            <person name="Brouwer H."/>
            <person name="Cano L."/>
            <person name="Hamilton J.P."/>
            <person name="Holt C."/>
            <person name="Huitema E."/>
            <person name="Raffaele S."/>
            <person name="Robideau G.P."/>
            <person name="Thines M."/>
            <person name="Win J."/>
            <person name="Zerillo M.M."/>
            <person name="Beakes G.W."/>
            <person name="Boore J.L."/>
            <person name="Busam D."/>
            <person name="Dumas B."/>
            <person name="Ferriera S."/>
            <person name="Fuerstenberg S.I."/>
            <person name="Gachon C.M."/>
            <person name="Gaulin E."/>
            <person name="Govers F."/>
            <person name="Grenville-Briggs L."/>
            <person name="Horner N."/>
            <person name="Hostetler J."/>
            <person name="Jiang R.H."/>
            <person name="Johnson J."/>
            <person name="Krajaejun T."/>
            <person name="Lin H."/>
            <person name="Meijer H.J."/>
            <person name="Moore B."/>
            <person name="Morris P."/>
            <person name="Phuntmart V."/>
            <person name="Puiu D."/>
            <person name="Shetty J."/>
            <person name="Stajich J.E."/>
            <person name="Tripathy S."/>
            <person name="Wawra S."/>
            <person name="van West P."/>
            <person name="Whitty B.R."/>
            <person name="Coutinho P.M."/>
            <person name="Henrissat B."/>
            <person name="Martin F."/>
            <person name="Thomas P.D."/>
            <person name="Tyler B.M."/>
            <person name="De Vries R.P."/>
            <person name="Kamoun S."/>
            <person name="Yandell M."/>
            <person name="Tisserat N."/>
            <person name="Buell C.R."/>
        </authorList>
    </citation>
    <scope>NUCLEOTIDE SEQUENCE</scope>
    <source>
        <strain evidence="6">DAOM:BR144</strain>
    </source>
</reference>
<dbReference type="Pfam" id="PF00787">
    <property type="entry name" value="PX"/>
    <property type="match status" value="1"/>
</dbReference>
<dbReference type="InterPro" id="IPR001841">
    <property type="entry name" value="Znf_RING"/>
</dbReference>
<evidence type="ECO:0000313" key="5">
    <source>
        <dbReference type="EnsemblProtists" id="PYU1_T012356"/>
    </source>
</evidence>
<evidence type="ECO:0008006" key="7">
    <source>
        <dbReference type="Google" id="ProtNLM"/>
    </source>
</evidence>
<dbReference type="InterPro" id="IPR001683">
    <property type="entry name" value="PX_dom"/>
</dbReference>
<dbReference type="EMBL" id="GL376608">
    <property type="status" value="NOT_ANNOTATED_CDS"/>
    <property type="molecule type" value="Genomic_DNA"/>
</dbReference>
<dbReference type="InterPro" id="IPR013083">
    <property type="entry name" value="Znf_RING/FYVE/PHD"/>
</dbReference>
<dbReference type="SUPFAM" id="SSF57850">
    <property type="entry name" value="RING/U-box"/>
    <property type="match status" value="1"/>
</dbReference>
<evidence type="ECO:0000259" key="4">
    <source>
        <dbReference type="PROSITE" id="PS50195"/>
    </source>
</evidence>
<evidence type="ECO:0000256" key="1">
    <source>
        <dbReference type="PROSITE-ProRule" id="PRU00175"/>
    </source>
</evidence>
<dbReference type="HOGENOM" id="CLU_051953_1_1_1"/>
<protein>
    <recommendedName>
        <fullName evidence="7">RING-type domain-containing protein</fullName>
    </recommendedName>
</protein>
<proteinExistence type="predicted"/>
<dbReference type="AlphaFoldDB" id="K3X557"/>
<dbReference type="PROSITE" id="PS50089">
    <property type="entry name" value="ZF_RING_2"/>
    <property type="match status" value="1"/>
</dbReference>
<dbReference type="OMA" id="QWAFAGQ"/>
<dbReference type="InterPro" id="IPR036871">
    <property type="entry name" value="PX_dom_sf"/>
</dbReference>
<evidence type="ECO:0000313" key="6">
    <source>
        <dbReference type="Proteomes" id="UP000019132"/>
    </source>
</evidence>
<keyword evidence="1" id="KW-0863">Zinc-finger</keyword>
<dbReference type="EnsemblProtists" id="PYU1_T012356">
    <property type="protein sequence ID" value="PYU1_T012356"/>
    <property type="gene ID" value="PYU1_G012330"/>
</dbReference>
<evidence type="ECO:0000259" key="3">
    <source>
        <dbReference type="PROSITE" id="PS50089"/>
    </source>
</evidence>
<dbReference type="eggNOG" id="ENOG502SPZX">
    <property type="taxonomic scope" value="Eukaryota"/>
</dbReference>
<keyword evidence="6" id="KW-1185">Reference proteome</keyword>
<dbReference type="InParanoid" id="K3X557"/>
<dbReference type="Gene3D" id="3.30.40.10">
    <property type="entry name" value="Zinc/RING finger domain, C3HC4 (zinc finger)"/>
    <property type="match status" value="1"/>
</dbReference>
<dbReference type="SUPFAM" id="SSF64268">
    <property type="entry name" value="PX domain"/>
    <property type="match status" value="1"/>
</dbReference>
<reference evidence="6" key="2">
    <citation type="submission" date="2010-04" db="EMBL/GenBank/DDBJ databases">
        <authorList>
            <person name="Buell R."/>
            <person name="Hamilton J."/>
            <person name="Hostetler J."/>
        </authorList>
    </citation>
    <scope>NUCLEOTIDE SEQUENCE [LARGE SCALE GENOMIC DNA]</scope>
    <source>
        <strain evidence="6">DAOM:BR144</strain>
    </source>
</reference>
<name>K3X557_GLOUD</name>
<dbReference type="VEuPathDB" id="FungiDB:PYU1_G012330"/>
<evidence type="ECO:0000256" key="2">
    <source>
        <dbReference type="SAM" id="MobiDB-lite"/>
    </source>
</evidence>